<dbReference type="InterPro" id="IPR011640">
    <property type="entry name" value="Fe2_transport_prot_B_C"/>
</dbReference>
<dbReference type="NCBIfam" id="TIGR00437">
    <property type="entry name" value="feoB"/>
    <property type="match status" value="1"/>
</dbReference>
<dbReference type="Pfam" id="PF07670">
    <property type="entry name" value="Gate"/>
    <property type="match status" value="2"/>
</dbReference>
<evidence type="ECO:0000313" key="18">
    <source>
        <dbReference type="Proteomes" id="UP000198623"/>
    </source>
</evidence>
<keyword evidence="2 15" id="KW-0813">Transport</keyword>
<feature type="binding site" evidence="13">
    <location>
        <begin position="115"/>
        <end position="118"/>
    </location>
    <ligand>
        <name>GTP</name>
        <dbReference type="ChEBI" id="CHEBI:37565"/>
        <label>1</label>
    </ligand>
</feature>
<dbReference type="GO" id="GO:0005886">
    <property type="term" value="C:plasma membrane"/>
    <property type="evidence" value="ECO:0007669"/>
    <property type="project" value="UniProtKB-SubCell"/>
</dbReference>
<keyword evidence="9" id="KW-0406">Ion transport</keyword>
<keyword evidence="4 15" id="KW-0410">Iron transport</keyword>
<feature type="transmembrane region" description="Helical" evidence="15">
    <location>
        <begin position="628"/>
        <end position="650"/>
    </location>
</feature>
<keyword evidence="18" id="KW-1185">Reference proteome</keyword>
<evidence type="ECO:0000256" key="12">
    <source>
        <dbReference type="NCBIfam" id="TIGR00437"/>
    </source>
</evidence>
<comment type="similarity">
    <text evidence="15">Belongs to the TRAFAC class TrmE-Era-EngA-EngB-Septin-like GTPase superfamily. FeoB GTPase (TC 9.A.8) family.</text>
</comment>
<proteinExistence type="inferred from homology"/>
<feature type="transmembrane region" description="Helical" evidence="15">
    <location>
        <begin position="599"/>
        <end position="621"/>
    </location>
</feature>
<evidence type="ECO:0000256" key="2">
    <source>
        <dbReference type="ARBA" id="ARBA00022448"/>
    </source>
</evidence>
<dbReference type="InterPro" id="IPR003373">
    <property type="entry name" value="Fe2_transport_prot-B"/>
</dbReference>
<dbReference type="GO" id="GO:0005525">
    <property type="term" value="F:GTP binding"/>
    <property type="evidence" value="ECO:0007669"/>
    <property type="project" value="UniProtKB-KW"/>
</dbReference>
<feature type="binding site" evidence="13">
    <location>
        <begin position="55"/>
        <end position="58"/>
    </location>
    <ligand>
        <name>GTP</name>
        <dbReference type="ChEBI" id="CHEBI:37565"/>
        <label>1</label>
    </ligand>
</feature>
<feature type="binding site" evidence="14">
    <location>
        <position position="23"/>
    </location>
    <ligand>
        <name>Mg(2+)</name>
        <dbReference type="ChEBI" id="CHEBI:18420"/>
        <label>2</label>
    </ligand>
</feature>
<evidence type="ECO:0000256" key="11">
    <source>
        <dbReference type="ARBA" id="ARBA00023136"/>
    </source>
</evidence>
<evidence type="ECO:0000256" key="10">
    <source>
        <dbReference type="ARBA" id="ARBA00023134"/>
    </source>
</evidence>
<keyword evidence="6 13" id="KW-0547">Nucleotide-binding</keyword>
<feature type="binding site" evidence="14">
    <location>
        <position position="20"/>
    </location>
    <ligand>
        <name>Mg(2+)</name>
        <dbReference type="ChEBI" id="CHEBI:18420"/>
        <label>2</label>
    </ligand>
</feature>
<dbReference type="Pfam" id="PF17910">
    <property type="entry name" value="FeoB_Cyto"/>
    <property type="match status" value="1"/>
</dbReference>
<keyword evidence="3" id="KW-1003">Cell membrane</keyword>
<dbReference type="PROSITE" id="PS51711">
    <property type="entry name" value="G_FEOB"/>
    <property type="match status" value="1"/>
</dbReference>
<evidence type="ECO:0000256" key="14">
    <source>
        <dbReference type="PIRSR" id="PIRSR603373-2"/>
    </source>
</evidence>
<dbReference type="InterPro" id="IPR006073">
    <property type="entry name" value="GTP-bd"/>
</dbReference>
<keyword evidence="14" id="KW-0479">Metal-binding</keyword>
<evidence type="ECO:0000256" key="13">
    <source>
        <dbReference type="PIRSR" id="PIRSR603373-1"/>
    </source>
</evidence>
<dbReference type="AlphaFoldDB" id="A0A1I2VQD1"/>
<dbReference type="STRING" id="1045558.SAMN05216175_11771"/>
<evidence type="ECO:0000256" key="7">
    <source>
        <dbReference type="ARBA" id="ARBA00022989"/>
    </source>
</evidence>
<evidence type="ECO:0000256" key="9">
    <source>
        <dbReference type="ARBA" id="ARBA00023065"/>
    </source>
</evidence>
<keyword evidence="8 15" id="KW-0408">Iron</keyword>
<dbReference type="InterPro" id="IPR050860">
    <property type="entry name" value="FeoB_GTPase"/>
</dbReference>
<feature type="binding site" evidence="14">
    <location>
        <position position="24"/>
    </location>
    <ligand>
        <name>Mg(2+)</name>
        <dbReference type="ChEBI" id="CHEBI:18420"/>
        <label>2</label>
    </ligand>
</feature>
<feature type="binding site" evidence="13">
    <location>
        <begin position="34"/>
        <end position="38"/>
    </location>
    <ligand>
        <name>GTP</name>
        <dbReference type="ChEBI" id="CHEBI:37565"/>
        <label>1</label>
    </ligand>
</feature>
<organism evidence="17 18">
    <name type="scientific">Neptunomonas qingdaonensis</name>
    <dbReference type="NCBI Taxonomy" id="1045558"/>
    <lineage>
        <taxon>Bacteria</taxon>
        <taxon>Pseudomonadati</taxon>
        <taxon>Pseudomonadota</taxon>
        <taxon>Gammaproteobacteria</taxon>
        <taxon>Oceanospirillales</taxon>
        <taxon>Oceanospirillaceae</taxon>
        <taxon>Neptunomonas</taxon>
    </lineage>
</organism>
<dbReference type="PRINTS" id="PR00326">
    <property type="entry name" value="GTP1OBG"/>
</dbReference>
<sequence>MHFTVALVGNPNCGKTSLFNLLTGARQRTGNMAGVTVDVKQGAREHKGLTLTFVDLPGIYSLSQNRVEERVARDYLLNTPPDFVLNVLDASHLSRHLALTTQLLEQGLPTMLALNMMDEAARLRCVPDIKQLSKQLGVPVLPSDGRKSAAIEPLLDQLVASLLANHQHQASLITTCSALMINYEPHVEQAIQQLTQKNISRWQAVQSLEAAGDVGFPISEEVRQTLSDQLTLLAQRHDETATELITAGRYGYIHGLFHEIDEAHIDISRLDTWLDAITLNRWLGLPLFFFALWLIFEATFTLGAYPADWIDQTVGLIGEGVTHWLPDTLFRNVITDGLLAGVGGVLVFLPNVVLLFLFIAILEQSGYMARAAFLTDRVMSKVGLHGKAFVPLVMGFGCNVPAIMATRTIEEPRARLITILINPFMSCSARLPVYVLLAGIFFADNAGSALFGIHMLGIMVAFVIAALLSRWLPAQPNEIFIMELPPWRWPSFRSLMMHVWDKVQDFLHKVGGVILVGSMAVWVLQTFPMQGEMSFLEQLGRWMAPLFAPLGFQWQETVALLSGFLAKEVIAATLAMVYQVNAEDMGGLQLAMQAGLAPAAGLALMVFTLLYMPCLATLAVIRRETGSWRWAALSIFSGLVLAWLGGWMAFNLGGLFF</sequence>
<comment type="function">
    <text evidence="15">Probable transporter of a GTP-driven Fe(2+) uptake system.</text>
</comment>
<evidence type="ECO:0000259" key="16">
    <source>
        <dbReference type="PROSITE" id="PS51711"/>
    </source>
</evidence>
<feature type="domain" description="FeoB-type G" evidence="16">
    <location>
        <begin position="2"/>
        <end position="164"/>
    </location>
</feature>
<accession>A0A1I2VQD1</accession>
<dbReference type="SUPFAM" id="SSF52540">
    <property type="entry name" value="P-loop containing nucleoside triphosphate hydrolases"/>
    <property type="match status" value="1"/>
</dbReference>
<keyword evidence="14" id="KW-0460">Magnesium</keyword>
<dbReference type="Pfam" id="PF02421">
    <property type="entry name" value="FeoB_N"/>
    <property type="match status" value="1"/>
</dbReference>
<feature type="transmembrane region" description="Helical" evidence="15">
    <location>
        <begin position="449"/>
        <end position="472"/>
    </location>
</feature>
<dbReference type="InterPro" id="IPR041069">
    <property type="entry name" value="FeoB_Cyto"/>
</dbReference>
<dbReference type="PANTHER" id="PTHR43185">
    <property type="entry name" value="FERROUS IRON TRANSPORT PROTEIN B"/>
    <property type="match status" value="1"/>
</dbReference>
<dbReference type="RefSeq" id="WP_090730316.1">
    <property type="nucleotide sequence ID" value="NZ_FOOU01000017.1"/>
</dbReference>
<dbReference type="GO" id="GO:0015093">
    <property type="term" value="F:ferrous iron transmembrane transporter activity"/>
    <property type="evidence" value="ECO:0007669"/>
    <property type="project" value="UniProtKB-UniRule"/>
</dbReference>
<comment type="subcellular location">
    <subcellularLocation>
        <location evidence="15">Cell inner membrane</location>
        <topology evidence="15">Multi-pass membrane protein</topology>
    </subcellularLocation>
    <subcellularLocation>
        <location evidence="1">Cell membrane</location>
        <topology evidence="1">Multi-pass membrane protein</topology>
    </subcellularLocation>
</comment>
<feature type="transmembrane region" description="Helical" evidence="15">
    <location>
        <begin position="382"/>
        <end position="404"/>
    </location>
</feature>
<dbReference type="PANTHER" id="PTHR43185:SF1">
    <property type="entry name" value="FE(2+) TRANSPORTER FEOB"/>
    <property type="match status" value="1"/>
</dbReference>
<feature type="transmembrane region" description="Helical" evidence="15">
    <location>
        <begin position="506"/>
        <end position="524"/>
    </location>
</feature>
<feature type="transmembrane region" description="Helical" evidence="15">
    <location>
        <begin position="416"/>
        <end position="443"/>
    </location>
</feature>
<keyword evidence="5 15" id="KW-0812">Transmembrane</keyword>
<dbReference type="InterPro" id="IPR011642">
    <property type="entry name" value="Gate_dom"/>
</dbReference>
<evidence type="ECO:0000256" key="8">
    <source>
        <dbReference type="ARBA" id="ARBA00023004"/>
    </source>
</evidence>
<dbReference type="Pfam" id="PF07664">
    <property type="entry name" value="FeoB_C"/>
    <property type="match status" value="1"/>
</dbReference>
<evidence type="ECO:0000256" key="6">
    <source>
        <dbReference type="ARBA" id="ARBA00022741"/>
    </source>
</evidence>
<evidence type="ECO:0000313" key="17">
    <source>
        <dbReference type="EMBL" id="SFG89401.1"/>
    </source>
</evidence>
<dbReference type="InterPro" id="IPR030389">
    <property type="entry name" value="G_FEOB_dom"/>
</dbReference>
<dbReference type="InterPro" id="IPR027417">
    <property type="entry name" value="P-loop_NTPase"/>
</dbReference>
<evidence type="ECO:0000256" key="15">
    <source>
        <dbReference type="RuleBase" id="RU362098"/>
    </source>
</evidence>
<protein>
    <recommendedName>
        <fullName evidence="12 15">Ferrous iron transport protein B</fullName>
    </recommendedName>
</protein>
<keyword evidence="11 15" id="KW-0472">Membrane</keyword>
<feature type="binding site" evidence="13">
    <location>
        <begin position="9"/>
        <end position="16"/>
    </location>
    <ligand>
        <name>GTP</name>
        <dbReference type="ChEBI" id="CHEBI:37565"/>
        <label>1</label>
    </ligand>
</feature>
<dbReference type="Gene3D" id="3.40.50.300">
    <property type="entry name" value="P-loop containing nucleotide triphosphate hydrolases"/>
    <property type="match status" value="1"/>
</dbReference>
<dbReference type="GO" id="GO:0046872">
    <property type="term" value="F:metal ion binding"/>
    <property type="evidence" value="ECO:0007669"/>
    <property type="project" value="UniProtKB-KW"/>
</dbReference>
<keyword evidence="10 13" id="KW-0342">GTP-binding</keyword>
<keyword evidence="7 15" id="KW-1133">Transmembrane helix</keyword>
<evidence type="ECO:0000256" key="5">
    <source>
        <dbReference type="ARBA" id="ARBA00022692"/>
    </source>
</evidence>
<evidence type="ECO:0000256" key="4">
    <source>
        <dbReference type="ARBA" id="ARBA00022496"/>
    </source>
</evidence>
<name>A0A1I2VQD1_9GAMM</name>
<reference evidence="18" key="1">
    <citation type="submission" date="2016-10" db="EMBL/GenBank/DDBJ databases">
        <authorList>
            <person name="Varghese N."/>
            <person name="Submissions S."/>
        </authorList>
    </citation>
    <scope>NUCLEOTIDE SEQUENCE [LARGE SCALE GENOMIC DNA]</scope>
    <source>
        <strain evidence="18">CGMCC 1.10971</strain>
    </source>
</reference>
<feature type="transmembrane region" description="Helical" evidence="15">
    <location>
        <begin position="338"/>
        <end position="362"/>
    </location>
</feature>
<feature type="transmembrane region" description="Helical" evidence="15">
    <location>
        <begin position="282"/>
        <end position="305"/>
    </location>
</feature>
<evidence type="ECO:0000256" key="3">
    <source>
        <dbReference type="ARBA" id="ARBA00022475"/>
    </source>
</evidence>
<evidence type="ECO:0000256" key="1">
    <source>
        <dbReference type="ARBA" id="ARBA00004651"/>
    </source>
</evidence>
<dbReference type="Gene3D" id="1.10.287.1770">
    <property type="match status" value="1"/>
</dbReference>
<gene>
    <name evidence="17" type="ORF">SAMN05216175_11771</name>
</gene>
<dbReference type="EMBL" id="FOOU01000017">
    <property type="protein sequence ID" value="SFG89401.1"/>
    <property type="molecule type" value="Genomic_DNA"/>
</dbReference>
<dbReference type="Proteomes" id="UP000198623">
    <property type="component" value="Unassembled WGS sequence"/>
</dbReference>
<dbReference type="CDD" id="cd01879">
    <property type="entry name" value="FeoB"/>
    <property type="match status" value="1"/>
</dbReference>